<dbReference type="InterPro" id="IPR014942">
    <property type="entry name" value="AbiEii"/>
</dbReference>
<reference evidence="1 2" key="1">
    <citation type="journal article" date="2013" name="Genome Biol. Evol.">
        <title>Genomes of Stigonematalean cyanobacteria (subsection V) and the evolution of oxygenic photosynthesis from prokaryotes to plastids.</title>
        <authorList>
            <person name="Dagan T."/>
            <person name="Roettger M."/>
            <person name="Stucken K."/>
            <person name="Landan G."/>
            <person name="Koch R."/>
            <person name="Major P."/>
            <person name="Gould S.B."/>
            <person name="Goremykin V.V."/>
            <person name="Rippka R."/>
            <person name="Tandeau de Marsac N."/>
            <person name="Gugger M."/>
            <person name="Lockhart P.J."/>
            <person name="Allen J.F."/>
            <person name="Brune I."/>
            <person name="Maus I."/>
            <person name="Puhler A."/>
            <person name="Martin W.F."/>
        </authorList>
    </citation>
    <scope>NUCLEOTIDE SEQUENCE [LARGE SCALE GENOMIC DNA]</scope>
    <source>
        <strain evidence="1 2">PCC 7110</strain>
    </source>
</reference>
<dbReference type="RefSeq" id="WP_017745662.1">
    <property type="nucleotide sequence ID" value="NZ_KQ976354.1"/>
</dbReference>
<protein>
    <recommendedName>
        <fullName evidence="3">Nucleotidyltransferase</fullName>
    </recommendedName>
</protein>
<evidence type="ECO:0000313" key="1">
    <source>
        <dbReference type="EMBL" id="KYC40335.1"/>
    </source>
</evidence>
<dbReference type="Proteomes" id="UP000076925">
    <property type="component" value="Unassembled WGS sequence"/>
</dbReference>
<comment type="caution">
    <text evidence="1">The sequence shown here is derived from an EMBL/GenBank/DDBJ whole genome shotgun (WGS) entry which is preliminary data.</text>
</comment>
<dbReference type="OrthoDB" id="9780929at2"/>
<dbReference type="EMBL" id="ANNX02000030">
    <property type="protein sequence ID" value="KYC40335.1"/>
    <property type="molecule type" value="Genomic_DNA"/>
</dbReference>
<organism evidence="1 2">
    <name type="scientific">Scytonema hofmannii PCC 7110</name>
    <dbReference type="NCBI Taxonomy" id="128403"/>
    <lineage>
        <taxon>Bacteria</taxon>
        <taxon>Bacillati</taxon>
        <taxon>Cyanobacteriota</taxon>
        <taxon>Cyanophyceae</taxon>
        <taxon>Nostocales</taxon>
        <taxon>Scytonemataceae</taxon>
        <taxon>Scytonema</taxon>
    </lineage>
</organism>
<evidence type="ECO:0008006" key="3">
    <source>
        <dbReference type="Google" id="ProtNLM"/>
    </source>
</evidence>
<name>A0A139X6P3_9CYAN</name>
<proteinExistence type="predicted"/>
<evidence type="ECO:0000313" key="2">
    <source>
        <dbReference type="Proteomes" id="UP000076925"/>
    </source>
</evidence>
<dbReference type="Pfam" id="PF08843">
    <property type="entry name" value="AbiEii"/>
    <property type="match status" value="1"/>
</dbReference>
<gene>
    <name evidence="1" type="ORF">WA1_27795</name>
</gene>
<sequence length="317" mass="37135">MRLFEHSDFQDAVKAAENYFARPGLTAQFIEKDYYVTEVLRIVALLYPTQVIFKGGTSLAKGWKLIERFSEDIDLFLNRDAFNPRLSNTKVDWELTALENSVSQHPGLTFKDKKYKKGVYRHSFFNYVQQFSGNSAISNRIFLEIGTRSGIYPQENILLSSYIAKFLQEIGETLEAEDELPFPMQLLHFRRTFVEKLFAIDSKVVSYKKQQEPIGTSARHYYDLFQLAQKNEVQKMLNSEEYSEIRQDCHNISQQHFPNYSPPEDIKFSKSEALFPTGELRQMLIKEYNKQCSTLCYAEYPTWDQIESYFEGLRDLL</sequence>
<dbReference type="AlphaFoldDB" id="A0A139X6P3"/>
<accession>A0A139X6P3</accession>
<dbReference type="Gene3D" id="3.10.450.620">
    <property type="entry name" value="JHP933, nucleotidyltransferase-like core domain"/>
    <property type="match status" value="1"/>
</dbReference>
<dbReference type="STRING" id="128403.WA1_27795"/>
<keyword evidence="2" id="KW-1185">Reference proteome</keyword>